<organism evidence="3">
    <name type="scientific">Amblyomma americanum</name>
    <name type="common">Lone star tick</name>
    <dbReference type="NCBI Taxonomy" id="6943"/>
    <lineage>
        <taxon>Eukaryota</taxon>
        <taxon>Metazoa</taxon>
        <taxon>Ecdysozoa</taxon>
        <taxon>Arthropoda</taxon>
        <taxon>Chelicerata</taxon>
        <taxon>Arachnida</taxon>
        <taxon>Acari</taxon>
        <taxon>Parasitiformes</taxon>
        <taxon>Ixodida</taxon>
        <taxon>Ixodoidea</taxon>
        <taxon>Ixodidae</taxon>
        <taxon>Amblyomminae</taxon>
        <taxon>Amblyomma</taxon>
    </lineage>
</organism>
<feature type="non-terminal residue" evidence="3">
    <location>
        <position position="201"/>
    </location>
</feature>
<sequence length="201" mass="22666">MEKNQNISALVIALLIGNTQSVAQDVDFQDAKKPNISEFLGNKGAVLILSSSRSGPHCMLDIITELKETGILFRRYFLDARRGNPKSILPQVENFEGVFFRERVEDDHPYNAMRIKNQGPRIGSRPQREQDCWRGSEIMTLQSSDNSCARFQAKYSTRCWPSTNGRQGTMQSREDTRVKIGATEGNENPSCLADLHGRSEE</sequence>
<dbReference type="AlphaFoldDB" id="A0A0C9QY51"/>
<dbReference type="EMBL" id="GBZX01003075">
    <property type="protein sequence ID" value="JAG89665.1"/>
    <property type="molecule type" value="mRNA"/>
</dbReference>
<name>A0A0C9QY51_AMBAM</name>
<proteinExistence type="evidence at transcript level"/>
<evidence type="ECO:0000313" key="3">
    <source>
        <dbReference type="EMBL" id="JAG89665.1"/>
    </source>
</evidence>
<keyword evidence="2" id="KW-0732">Signal</keyword>
<protein>
    <recommendedName>
        <fullName evidence="4">Secreted protein</fullName>
    </recommendedName>
</protein>
<accession>A0A0C9QY51</accession>
<evidence type="ECO:0008006" key="4">
    <source>
        <dbReference type="Google" id="ProtNLM"/>
    </source>
</evidence>
<feature type="signal peptide" evidence="2">
    <location>
        <begin position="1"/>
        <end position="23"/>
    </location>
</feature>
<evidence type="ECO:0000256" key="2">
    <source>
        <dbReference type="SAM" id="SignalP"/>
    </source>
</evidence>
<feature type="chain" id="PRO_5002201511" description="Secreted protein" evidence="2">
    <location>
        <begin position="24"/>
        <end position="201"/>
    </location>
</feature>
<feature type="region of interest" description="Disordered" evidence="1">
    <location>
        <begin position="180"/>
        <end position="201"/>
    </location>
</feature>
<reference evidence="3" key="1">
    <citation type="journal article" date="2015" name="PLoS ONE">
        <title>An Insight into the Sialome of the Lone Star Tick, Amblyomma americanum, with a Glimpse on Its Time Dependent Gene Expression.</title>
        <authorList>
            <person name="Karim S."/>
            <person name="Ribeiro J.M."/>
        </authorList>
    </citation>
    <scope>NUCLEOTIDE SEQUENCE</scope>
    <source>
        <tissue evidence="3">Salivary gland</tissue>
    </source>
</reference>
<evidence type="ECO:0000256" key="1">
    <source>
        <dbReference type="SAM" id="MobiDB-lite"/>
    </source>
</evidence>